<dbReference type="InterPro" id="IPR043132">
    <property type="entry name" value="BCAT-like_C"/>
</dbReference>
<gene>
    <name evidence="17" type="primary">ilvE</name>
    <name evidence="18" type="ORF">ENO59_09645</name>
</gene>
<keyword evidence="8 17" id="KW-0028">Amino-acid biosynthesis</keyword>
<dbReference type="InterPro" id="IPR005785">
    <property type="entry name" value="B_amino_transI"/>
</dbReference>
<comment type="caution">
    <text evidence="18">The sequence shown here is derived from an EMBL/GenBank/DDBJ whole genome shotgun (WGS) entry which is preliminary data.</text>
</comment>
<evidence type="ECO:0000256" key="15">
    <source>
        <dbReference type="RuleBase" id="RU004106"/>
    </source>
</evidence>
<dbReference type="FunFam" id="3.20.10.10:FF:000001">
    <property type="entry name" value="Branched-chain-amino-acid aminotransferase"/>
    <property type="match status" value="1"/>
</dbReference>
<evidence type="ECO:0000256" key="14">
    <source>
        <dbReference type="ARBA" id="ARBA00049229"/>
    </source>
</evidence>
<evidence type="ECO:0000256" key="11">
    <source>
        <dbReference type="ARBA" id="ARBA00023304"/>
    </source>
</evidence>
<organism evidence="18">
    <name type="scientific">Rhodothermus marinus</name>
    <name type="common">Rhodothermus obamensis</name>
    <dbReference type="NCBI Taxonomy" id="29549"/>
    <lineage>
        <taxon>Bacteria</taxon>
        <taxon>Pseudomonadati</taxon>
        <taxon>Rhodothermota</taxon>
        <taxon>Rhodothermia</taxon>
        <taxon>Rhodothermales</taxon>
        <taxon>Rhodothermaceae</taxon>
        <taxon>Rhodothermus</taxon>
    </lineage>
</organism>
<keyword evidence="11 17" id="KW-0100">Branched-chain amino acid biosynthesis</keyword>
<evidence type="ECO:0000256" key="10">
    <source>
        <dbReference type="ARBA" id="ARBA00022898"/>
    </source>
</evidence>
<dbReference type="UniPathway" id="UPA00049">
    <property type="reaction ID" value="UER00062"/>
</dbReference>
<dbReference type="InterPro" id="IPR033939">
    <property type="entry name" value="BCAT_family"/>
</dbReference>
<dbReference type="EC" id="2.6.1.42" evidence="17"/>
<evidence type="ECO:0000256" key="12">
    <source>
        <dbReference type="ARBA" id="ARBA00048212"/>
    </source>
</evidence>
<dbReference type="InterPro" id="IPR018300">
    <property type="entry name" value="Aminotrans_IV_CS"/>
</dbReference>
<dbReference type="PROSITE" id="PS00770">
    <property type="entry name" value="AA_TRANSFER_CLASS_4"/>
    <property type="match status" value="1"/>
</dbReference>
<comment type="catalytic activity">
    <reaction evidence="14 17">
        <text>L-leucine + 2-oxoglutarate = 4-methyl-2-oxopentanoate + L-glutamate</text>
        <dbReference type="Rhea" id="RHEA:18321"/>
        <dbReference type="ChEBI" id="CHEBI:16810"/>
        <dbReference type="ChEBI" id="CHEBI:17865"/>
        <dbReference type="ChEBI" id="CHEBI:29985"/>
        <dbReference type="ChEBI" id="CHEBI:57427"/>
        <dbReference type="EC" id="2.6.1.42"/>
    </reaction>
</comment>
<evidence type="ECO:0000256" key="3">
    <source>
        <dbReference type="ARBA" id="ARBA00004824"/>
    </source>
</evidence>
<dbReference type="InterPro" id="IPR036038">
    <property type="entry name" value="Aminotransferase-like"/>
</dbReference>
<comment type="catalytic activity">
    <reaction evidence="12 17">
        <text>L-valine + 2-oxoglutarate = 3-methyl-2-oxobutanoate + L-glutamate</text>
        <dbReference type="Rhea" id="RHEA:24813"/>
        <dbReference type="ChEBI" id="CHEBI:11851"/>
        <dbReference type="ChEBI" id="CHEBI:16810"/>
        <dbReference type="ChEBI" id="CHEBI:29985"/>
        <dbReference type="ChEBI" id="CHEBI:57762"/>
        <dbReference type="EC" id="2.6.1.42"/>
    </reaction>
</comment>
<dbReference type="Gene3D" id="3.30.470.10">
    <property type="match status" value="1"/>
</dbReference>
<dbReference type="GO" id="GO:0009097">
    <property type="term" value="P:isoleucine biosynthetic process"/>
    <property type="evidence" value="ECO:0007669"/>
    <property type="project" value="UniProtKB-UniPathway"/>
</dbReference>
<comment type="pathway">
    <text evidence="3 17">Amino-acid biosynthesis; L-isoleucine biosynthesis; L-isoleucine from 2-oxobutanoate: step 4/4.</text>
</comment>
<dbReference type="GO" id="GO:0009099">
    <property type="term" value="P:L-valine biosynthetic process"/>
    <property type="evidence" value="ECO:0007669"/>
    <property type="project" value="UniProtKB-UniPathway"/>
</dbReference>
<keyword evidence="9 17" id="KW-0808">Transferase</keyword>
<comment type="pathway">
    <text evidence="5 17">Amino-acid biosynthesis; L-leucine biosynthesis; L-leucine from 3-methyl-2-oxobutanoate: step 4/4.</text>
</comment>
<comment type="cofactor">
    <cofactor evidence="1 16">
        <name>pyridoxal 5'-phosphate</name>
        <dbReference type="ChEBI" id="CHEBI:597326"/>
    </cofactor>
</comment>
<evidence type="ECO:0000256" key="2">
    <source>
        <dbReference type="ARBA" id="ARBA00003109"/>
    </source>
</evidence>
<evidence type="ECO:0000256" key="9">
    <source>
        <dbReference type="ARBA" id="ARBA00022679"/>
    </source>
</evidence>
<keyword evidence="10 16" id="KW-0663">Pyridoxal phosphate</keyword>
<dbReference type="PANTHER" id="PTHR42743">
    <property type="entry name" value="AMINO-ACID AMINOTRANSFERASE"/>
    <property type="match status" value="1"/>
</dbReference>
<dbReference type="InterPro" id="IPR001544">
    <property type="entry name" value="Aminotrans_IV"/>
</dbReference>
<accession>A0A7V2B1W1</accession>
<dbReference type="GO" id="GO:0004084">
    <property type="term" value="F:branched-chain-amino-acid transaminase activity"/>
    <property type="evidence" value="ECO:0007669"/>
    <property type="project" value="UniProtKB-EC"/>
</dbReference>
<sequence>MDKHPIWFNGKLVPFEEAKIHVLSHVVHYGSSVFEGIRCYETARGPAVFRLREHLRRLLDSARIYRMELPYTLEELISATLETIRASGLKSCYIRPVVFRGMGGLGVNPLKNTVEVAIAVWEWGAYLGNEALEQGVDVQVATWQRMAPNTLPAMAKAGANYANAALVKMEAVLNGHAEGIMLSVGGYVAEGSGENLFLVRDGVIYTAPLTLSILPGITRDTVMTLARDLGYRVVEQPIPREALYIADELFFTGTAAEITPIRSVDHYTIGQGRRGPVTEALQRAFYEIVHKGNDPYGWLTFVDVPREASISL</sequence>
<dbReference type="InterPro" id="IPR043131">
    <property type="entry name" value="BCAT-like_N"/>
</dbReference>
<evidence type="ECO:0000256" key="16">
    <source>
        <dbReference type="RuleBase" id="RU004516"/>
    </source>
</evidence>
<evidence type="ECO:0000256" key="17">
    <source>
        <dbReference type="RuleBase" id="RU364094"/>
    </source>
</evidence>
<proteinExistence type="inferred from homology"/>
<dbReference type="UniPathway" id="UPA00048">
    <property type="reaction ID" value="UER00073"/>
</dbReference>
<evidence type="ECO:0000256" key="8">
    <source>
        <dbReference type="ARBA" id="ARBA00022605"/>
    </source>
</evidence>
<dbReference type="EMBL" id="DSGB01000006">
    <property type="protein sequence ID" value="HER96761.1"/>
    <property type="molecule type" value="Genomic_DNA"/>
</dbReference>
<comment type="function">
    <text evidence="2 17">Acts on leucine, isoleucine and valine.</text>
</comment>
<dbReference type="NCBIfam" id="NF005146">
    <property type="entry name" value="PRK06606.1"/>
    <property type="match status" value="1"/>
</dbReference>
<name>A0A7V2B1W1_RHOMR</name>
<dbReference type="AlphaFoldDB" id="A0A7V2B1W1"/>
<evidence type="ECO:0000256" key="5">
    <source>
        <dbReference type="ARBA" id="ARBA00005072"/>
    </source>
</evidence>
<evidence type="ECO:0000313" key="18">
    <source>
        <dbReference type="EMBL" id="HER96761.1"/>
    </source>
</evidence>
<reference evidence="18" key="1">
    <citation type="journal article" date="2020" name="mSystems">
        <title>Genome- and Community-Level Interaction Insights into Carbon Utilization and Element Cycling Functions of Hydrothermarchaeota in Hydrothermal Sediment.</title>
        <authorList>
            <person name="Zhou Z."/>
            <person name="Liu Y."/>
            <person name="Xu W."/>
            <person name="Pan J."/>
            <person name="Luo Z.H."/>
            <person name="Li M."/>
        </authorList>
    </citation>
    <scope>NUCLEOTIDE SEQUENCE [LARGE SCALE GENOMIC DNA]</scope>
    <source>
        <strain evidence="18">SpSt-143</strain>
    </source>
</reference>
<dbReference type="InterPro" id="IPR050571">
    <property type="entry name" value="Class-IV_PLP-Dep_Aminotrnsfr"/>
</dbReference>
<dbReference type="Pfam" id="PF01063">
    <property type="entry name" value="Aminotran_4"/>
    <property type="match status" value="1"/>
</dbReference>
<evidence type="ECO:0000256" key="4">
    <source>
        <dbReference type="ARBA" id="ARBA00004931"/>
    </source>
</evidence>
<dbReference type="SUPFAM" id="SSF56752">
    <property type="entry name" value="D-aminoacid aminotransferase-like PLP-dependent enzymes"/>
    <property type="match status" value="1"/>
</dbReference>
<evidence type="ECO:0000256" key="13">
    <source>
        <dbReference type="ARBA" id="ARBA00048798"/>
    </source>
</evidence>
<dbReference type="GO" id="GO:0009098">
    <property type="term" value="P:L-leucine biosynthetic process"/>
    <property type="evidence" value="ECO:0007669"/>
    <property type="project" value="UniProtKB-UniPathway"/>
</dbReference>
<comment type="similarity">
    <text evidence="6 15">Belongs to the class-IV pyridoxal-phosphate-dependent aminotransferase family.</text>
</comment>
<evidence type="ECO:0000256" key="1">
    <source>
        <dbReference type="ARBA" id="ARBA00001933"/>
    </source>
</evidence>
<dbReference type="GO" id="GO:0005829">
    <property type="term" value="C:cytosol"/>
    <property type="evidence" value="ECO:0007669"/>
    <property type="project" value="TreeGrafter"/>
</dbReference>
<dbReference type="Gene3D" id="3.20.10.10">
    <property type="entry name" value="D-amino Acid Aminotransferase, subunit A, domain 2"/>
    <property type="match status" value="1"/>
</dbReference>
<comment type="catalytic activity">
    <reaction evidence="13 17">
        <text>L-isoleucine + 2-oxoglutarate = (S)-3-methyl-2-oxopentanoate + L-glutamate</text>
        <dbReference type="Rhea" id="RHEA:24801"/>
        <dbReference type="ChEBI" id="CHEBI:16810"/>
        <dbReference type="ChEBI" id="CHEBI:29985"/>
        <dbReference type="ChEBI" id="CHEBI:35146"/>
        <dbReference type="ChEBI" id="CHEBI:58045"/>
        <dbReference type="EC" id="2.6.1.42"/>
    </reaction>
</comment>
<dbReference type="UniPathway" id="UPA00047">
    <property type="reaction ID" value="UER00058"/>
</dbReference>
<dbReference type="NCBIfam" id="TIGR01122">
    <property type="entry name" value="ilvE_I"/>
    <property type="match status" value="1"/>
</dbReference>
<comment type="pathway">
    <text evidence="4 17">Amino-acid biosynthesis; L-valine biosynthesis; L-valine from pyruvate: step 4/4.</text>
</comment>
<dbReference type="PANTHER" id="PTHR42743:SF11">
    <property type="entry name" value="AMINODEOXYCHORISMATE LYASE"/>
    <property type="match status" value="1"/>
</dbReference>
<protein>
    <recommendedName>
        <fullName evidence="17">Branched-chain-amino-acid aminotransferase</fullName>
        <shortName evidence="17">BCAT</shortName>
        <ecNumber evidence="17">2.6.1.42</ecNumber>
    </recommendedName>
</protein>
<evidence type="ECO:0000256" key="6">
    <source>
        <dbReference type="ARBA" id="ARBA00009320"/>
    </source>
</evidence>
<keyword evidence="7 17" id="KW-0032">Aminotransferase</keyword>
<evidence type="ECO:0000256" key="7">
    <source>
        <dbReference type="ARBA" id="ARBA00022576"/>
    </source>
</evidence>
<dbReference type="CDD" id="cd01557">
    <property type="entry name" value="BCAT_beta_family"/>
    <property type="match status" value="1"/>
</dbReference>